<proteinExistence type="predicted"/>
<dbReference type="AlphaFoldDB" id="X1RJK2"/>
<feature type="non-terminal residue" evidence="1">
    <location>
        <position position="265"/>
    </location>
</feature>
<evidence type="ECO:0000313" key="1">
    <source>
        <dbReference type="EMBL" id="GAI67121.1"/>
    </source>
</evidence>
<gene>
    <name evidence="1" type="ORF">S12H4_11014</name>
</gene>
<name>X1RJK2_9ZZZZ</name>
<dbReference type="EMBL" id="BARW01004846">
    <property type="protein sequence ID" value="GAI67121.1"/>
    <property type="molecule type" value="Genomic_DNA"/>
</dbReference>
<reference evidence="1" key="1">
    <citation type="journal article" date="2014" name="Front. Microbiol.">
        <title>High frequency of phylogenetically diverse reductive dehalogenase-homologous genes in deep subseafloor sedimentary metagenomes.</title>
        <authorList>
            <person name="Kawai M."/>
            <person name="Futagami T."/>
            <person name="Toyoda A."/>
            <person name="Takaki Y."/>
            <person name="Nishi S."/>
            <person name="Hori S."/>
            <person name="Arai W."/>
            <person name="Tsubouchi T."/>
            <person name="Morono Y."/>
            <person name="Uchiyama I."/>
            <person name="Ito T."/>
            <person name="Fujiyama A."/>
            <person name="Inagaki F."/>
            <person name="Takami H."/>
        </authorList>
    </citation>
    <scope>NUCLEOTIDE SEQUENCE</scope>
    <source>
        <strain evidence="1">Expedition CK06-06</strain>
    </source>
</reference>
<sequence length="265" mass="31984">MSDDNKDIRDNVHYFLQEIVDRKPKLICSYKKDLINALIIEEDKKNLVSLINFLEKCNDFDFENLFDFREVSKSLLTKFYSKEYSGIYSKLLTLIITIFPSLKEIDVESLELKELLNELDKLFLMKRYNLTELSEKTGVTLEKFIKIKRRTERKDHKIYFYIKFNEKKLIYFYELEKEKLIKLFGKVEKLQKREIFDIFNQIIDTELELRSFLNTLIKLNHIDGYYSKLGYFYSFNYVKSNLLESLNKKGMVNLKNFDYLPPEFN</sequence>
<comment type="caution">
    <text evidence="1">The sequence shown here is derived from an EMBL/GenBank/DDBJ whole genome shotgun (WGS) entry which is preliminary data.</text>
</comment>
<accession>X1RJK2</accession>
<organism evidence="1">
    <name type="scientific">marine sediment metagenome</name>
    <dbReference type="NCBI Taxonomy" id="412755"/>
    <lineage>
        <taxon>unclassified sequences</taxon>
        <taxon>metagenomes</taxon>
        <taxon>ecological metagenomes</taxon>
    </lineage>
</organism>
<protein>
    <submittedName>
        <fullName evidence="1">Uncharacterized protein</fullName>
    </submittedName>
</protein>